<evidence type="ECO:0000256" key="2">
    <source>
        <dbReference type="ARBA" id="ARBA00022448"/>
    </source>
</evidence>
<dbReference type="GO" id="GO:0005886">
    <property type="term" value="C:plasma membrane"/>
    <property type="evidence" value="ECO:0007669"/>
    <property type="project" value="UniProtKB-SubCell"/>
</dbReference>
<dbReference type="PANTHER" id="PTHR30043">
    <property type="entry name" value="PHOSPHONATES TRANSPORT SYSTEM PERMEASE PROTEIN"/>
    <property type="match status" value="1"/>
</dbReference>
<comment type="subcellular location">
    <subcellularLocation>
        <location evidence="1">Cell membrane</location>
        <topology evidence="1">Multi-pass membrane protein</topology>
    </subcellularLocation>
</comment>
<accession>A0A1X3J9Z1</accession>
<sequence length="118" mass="12986">MPDAVQAPYPAYRPEPNMQTITIAPPKRSWFSLLSWAVVLAVLVVSWQGAEMAPLTLIKDGGNMATFAADFFPPDFSQWQDYLTEMAVTLQIAVWGTALAVVLSIPFGLMSAENLVPW</sequence>
<dbReference type="PANTHER" id="PTHR30043:SF1">
    <property type="entry name" value="ABC TRANSPORT SYSTEM PERMEASE PROTEIN P69"/>
    <property type="match status" value="1"/>
</dbReference>
<keyword evidence="2" id="KW-0813">Transport</keyword>
<keyword evidence="4" id="KW-1133">Transmembrane helix</keyword>
<dbReference type="AlphaFoldDB" id="A0A1X3J9Z1"/>
<keyword evidence="4" id="KW-0472">Membrane</keyword>
<protein>
    <submittedName>
        <fullName evidence="5">Phosphonates transport system permease protein PhnE</fullName>
    </submittedName>
</protein>
<evidence type="ECO:0000256" key="1">
    <source>
        <dbReference type="ARBA" id="ARBA00004651"/>
    </source>
</evidence>
<evidence type="ECO:0000313" key="5">
    <source>
        <dbReference type="EMBL" id="OSL00829.1"/>
    </source>
</evidence>
<feature type="transmembrane region" description="Helical" evidence="4">
    <location>
        <begin position="92"/>
        <end position="112"/>
    </location>
</feature>
<reference evidence="5 6" key="1">
    <citation type="submission" date="2010-04" db="EMBL/GenBank/DDBJ databases">
        <title>The Genome Sequence of Escherichia coli H386.</title>
        <authorList>
            <consortium name="The Broad Institute Genome Sequencing Platform"/>
            <consortium name="The Broad Institute Genome Sequencing Center for Infectious Disease"/>
            <person name="Feldgarden M."/>
            <person name="Gordon D.M."/>
            <person name="Johnson J.R."/>
            <person name="Johnston B.D."/>
            <person name="Young S."/>
            <person name="Zeng Q."/>
            <person name="Koehrsen M."/>
            <person name="Alvarado L."/>
            <person name="Berlin A.M."/>
            <person name="Borenstein D."/>
            <person name="Chapman S.B."/>
            <person name="Chen Z."/>
            <person name="Engels R."/>
            <person name="Freedman E."/>
            <person name="Gellesch M."/>
            <person name="Goldberg J."/>
            <person name="Griggs A."/>
            <person name="Gujja S."/>
            <person name="Heilman E.R."/>
            <person name="Heiman D.I."/>
            <person name="Hepburn T.A."/>
            <person name="Howarth C."/>
            <person name="Jen D."/>
            <person name="Larson L."/>
            <person name="Mehta T."/>
            <person name="Park D."/>
            <person name="Pearson M."/>
            <person name="Richards J."/>
            <person name="Roberts A."/>
            <person name="Saif S."/>
            <person name="Shea T.D."/>
            <person name="Shenoy N."/>
            <person name="Sisk P."/>
            <person name="Stolte C."/>
            <person name="Sykes S.N."/>
            <person name="Walk T."/>
            <person name="White J."/>
            <person name="Yandava C."/>
            <person name="Haas B."/>
            <person name="Henn M.R."/>
            <person name="Nusbaum C."/>
            <person name="Birren B."/>
        </authorList>
    </citation>
    <scope>NUCLEOTIDE SEQUENCE [LARGE SCALE GENOMIC DNA]</scope>
    <source>
        <strain evidence="5 6">H386</strain>
    </source>
</reference>
<dbReference type="Proteomes" id="UP000193045">
    <property type="component" value="Unassembled WGS sequence"/>
</dbReference>
<feature type="transmembrane region" description="Helical" evidence="4">
    <location>
        <begin position="30"/>
        <end position="50"/>
    </location>
</feature>
<comment type="caution">
    <text evidence="5">The sequence shown here is derived from an EMBL/GenBank/DDBJ whole genome shotgun (WGS) entry which is preliminary data.</text>
</comment>
<keyword evidence="4" id="KW-0812">Transmembrane</keyword>
<dbReference type="EMBL" id="ADJB01000092">
    <property type="protein sequence ID" value="OSL00829.1"/>
    <property type="molecule type" value="Genomic_DNA"/>
</dbReference>
<proteinExistence type="predicted"/>
<name>A0A1X3J9Z1_ECOLX</name>
<evidence type="ECO:0000256" key="4">
    <source>
        <dbReference type="SAM" id="Phobius"/>
    </source>
</evidence>
<gene>
    <name evidence="5" type="ORF">ECVG_02960</name>
</gene>
<organism evidence="5 6">
    <name type="scientific">Escherichia coli H386</name>
    <dbReference type="NCBI Taxonomy" id="656397"/>
    <lineage>
        <taxon>Bacteria</taxon>
        <taxon>Pseudomonadati</taxon>
        <taxon>Pseudomonadota</taxon>
        <taxon>Gammaproteobacteria</taxon>
        <taxon>Enterobacterales</taxon>
        <taxon>Enterobacteriaceae</taxon>
        <taxon>Escherichia</taxon>
    </lineage>
</organism>
<evidence type="ECO:0000256" key="3">
    <source>
        <dbReference type="ARBA" id="ARBA00022475"/>
    </source>
</evidence>
<keyword evidence="3" id="KW-1003">Cell membrane</keyword>
<evidence type="ECO:0000313" key="6">
    <source>
        <dbReference type="Proteomes" id="UP000193045"/>
    </source>
</evidence>